<dbReference type="EMBL" id="CDSF01000090">
    <property type="protein sequence ID" value="CEO99321.1"/>
    <property type="molecule type" value="Genomic_DNA"/>
</dbReference>
<evidence type="ECO:0000313" key="1">
    <source>
        <dbReference type="EMBL" id="CEO99321.1"/>
    </source>
</evidence>
<geneLocation type="mitochondrion" evidence="2"/>
<evidence type="ECO:0008006" key="5">
    <source>
        <dbReference type="Google" id="ProtNLM"/>
    </source>
</evidence>
<dbReference type="InterPro" id="IPR008551">
    <property type="entry name" value="TANGO2"/>
</dbReference>
<evidence type="ECO:0000313" key="3">
    <source>
        <dbReference type="Proteomes" id="UP000039324"/>
    </source>
</evidence>
<keyword evidence="3" id="KW-1185">Reference proteome</keyword>
<proteinExistence type="predicted"/>
<dbReference type="PANTHER" id="PTHR17985">
    <property type="entry name" value="SER/THR-RICH PROTEIN T10 IN DGCR REGION"/>
    <property type="match status" value="1"/>
</dbReference>
<dbReference type="PANTHER" id="PTHR17985:SF8">
    <property type="entry name" value="TRANSPORT AND GOLGI ORGANIZATION PROTEIN 2 HOMOLOG"/>
    <property type="match status" value="1"/>
</dbReference>
<name>A0A0G4IW79_PLABS</name>
<protein>
    <recommendedName>
        <fullName evidence="5">NRDE family protein</fullName>
    </recommendedName>
</protein>
<dbReference type="EMBL" id="OVEO01000007">
    <property type="protein sequence ID" value="SPQ97336.1"/>
    <property type="molecule type" value="Genomic_DNA"/>
</dbReference>
<reference evidence="2 4" key="2">
    <citation type="submission" date="2018-03" db="EMBL/GenBank/DDBJ databases">
        <authorList>
            <person name="Fogelqvist J."/>
        </authorList>
    </citation>
    <scope>NUCLEOTIDE SEQUENCE [LARGE SCALE GENOMIC DNA]</scope>
</reference>
<keyword evidence="2" id="KW-0496">Mitochondrion</keyword>
<dbReference type="Pfam" id="PF05742">
    <property type="entry name" value="TANGO2"/>
    <property type="match status" value="1"/>
</dbReference>
<organism evidence="1 3">
    <name type="scientific">Plasmodiophora brassicae</name>
    <name type="common">Clubroot disease agent</name>
    <dbReference type="NCBI Taxonomy" id="37360"/>
    <lineage>
        <taxon>Eukaryota</taxon>
        <taxon>Sar</taxon>
        <taxon>Rhizaria</taxon>
        <taxon>Endomyxa</taxon>
        <taxon>Phytomyxea</taxon>
        <taxon>Plasmodiophorida</taxon>
        <taxon>Plasmodiophoridae</taxon>
        <taxon>Plasmodiophora</taxon>
    </lineage>
</organism>
<dbReference type="OMA" id="FAWRPGH"/>
<dbReference type="Proteomes" id="UP000039324">
    <property type="component" value="Unassembled WGS sequence"/>
</dbReference>
<gene>
    <name evidence="1" type="ORF">PBRA_001227</name>
    <name evidence="2" type="ORF">PLBR_LOCUS4551</name>
</gene>
<dbReference type="OrthoDB" id="191601at2759"/>
<dbReference type="AlphaFoldDB" id="A0A0G4IW79"/>
<evidence type="ECO:0000313" key="2">
    <source>
        <dbReference type="EMBL" id="SPQ97336.1"/>
    </source>
</evidence>
<reference evidence="1 3" key="1">
    <citation type="submission" date="2015-02" db="EMBL/GenBank/DDBJ databases">
        <authorList>
            <person name="Chooi Y.-H."/>
        </authorList>
    </citation>
    <scope>NUCLEOTIDE SEQUENCE [LARGE SCALE GENOMIC DNA]</scope>
    <source>
        <strain evidence="1">E3</strain>
    </source>
</reference>
<accession>A0A0G4IW79</accession>
<sequence>MCIVGVAIDCAPGVRLVLLSNRDEAFARPTAPWSVWDEGGVVGGRDLERGGSWLAFAAADPLRFAAVTNVRHGPAVRSPSKRSRGLIVADFLRGSRSPSEFVASLSPADYDGVNVLVSDAGETIVWSSTTGRSHRLGPGIHAVCNASFGDDASWPKVVKVKAGLAATLHRSTEAHNDDLDALESILLDKTVPDDDQLPDTGVGLDTERFLAPVFIAGSRYGTRTSTVVVVHSNGSAVARETTFLAAGQPKATVRFQWKRAS</sequence>
<evidence type="ECO:0000313" key="4">
    <source>
        <dbReference type="Proteomes" id="UP000290189"/>
    </source>
</evidence>
<dbReference type="Proteomes" id="UP000290189">
    <property type="component" value="Unassembled WGS sequence"/>
</dbReference>